<keyword evidence="5" id="KW-0472">Membrane</keyword>
<keyword evidence="6" id="KW-0732">Signal</keyword>
<feature type="transmembrane region" description="Helical" evidence="5">
    <location>
        <begin position="424"/>
        <end position="441"/>
    </location>
</feature>
<evidence type="ECO:0000313" key="9">
    <source>
        <dbReference type="WBParaSite" id="ALUE_0000912401-mRNA-1"/>
    </source>
</evidence>
<reference evidence="9" key="1">
    <citation type="submission" date="2023-03" db="UniProtKB">
        <authorList>
            <consortium name="WormBaseParasite"/>
        </authorList>
    </citation>
    <scope>IDENTIFICATION</scope>
</reference>
<dbReference type="SMART" id="SM01420">
    <property type="entry name" value="TRP_2"/>
    <property type="match status" value="1"/>
</dbReference>
<evidence type="ECO:0000256" key="4">
    <source>
        <dbReference type="ARBA" id="ARBA00023303"/>
    </source>
</evidence>
<dbReference type="WBParaSite" id="ALUE_0000912401-mRNA-1">
    <property type="protein sequence ID" value="ALUE_0000912401-mRNA-1"/>
    <property type="gene ID" value="ALUE_0000912401"/>
</dbReference>
<evidence type="ECO:0000256" key="5">
    <source>
        <dbReference type="SAM" id="Phobius"/>
    </source>
</evidence>
<name>A0A9J2PIH2_ASCLU</name>
<evidence type="ECO:0000256" key="3">
    <source>
        <dbReference type="ARBA" id="ARBA00023065"/>
    </source>
</evidence>
<dbReference type="SUPFAM" id="SSF48403">
    <property type="entry name" value="Ankyrin repeat"/>
    <property type="match status" value="1"/>
</dbReference>
<keyword evidence="1" id="KW-0813">Transport</keyword>
<proteinExistence type="predicted"/>
<feature type="chain" id="PRO_5039915944" evidence="6">
    <location>
        <begin position="19"/>
        <end position="839"/>
    </location>
</feature>
<dbReference type="PANTHER" id="PTHR10117:SF50">
    <property type="entry name" value="ANK_REP_REGION DOMAIN-CONTAINING PROTEIN"/>
    <property type="match status" value="1"/>
</dbReference>
<dbReference type="GO" id="GO:0034703">
    <property type="term" value="C:cation channel complex"/>
    <property type="evidence" value="ECO:0007669"/>
    <property type="project" value="TreeGrafter"/>
</dbReference>
<evidence type="ECO:0000256" key="6">
    <source>
        <dbReference type="SAM" id="SignalP"/>
    </source>
</evidence>
<evidence type="ECO:0000313" key="8">
    <source>
        <dbReference type="Proteomes" id="UP000036681"/>
    </source>
</evidence>
<protein>
    <submittedName>
        <fullName evidence="9">Transient receptor ion channel domain-containing protein</fullName>
    </submittedName>
</protein>
<keyword evidence="8" id="KW-1185">Reference proteome</keyword>
<feature type="transmembrane region" description="Helical" evidence="5">
    <location>
        <begin position="582"/>
        <end position="607"/>
    </location>
</feature>
<feature type="domain" description="Transient receptor ion channel" evidence="7">
    <location>
        <begin position="236"/>
        <end position="296"/>
    </location>
</feature>
<dbReference type="PANTHER" id="PTHR10117">
    <property type="entry name" value="TRANSIENT RECEPTOR POTENTIAL CHANNEL"/>
    <property type="match status" value="1"/>
</dbReference>
<keyword evidence="4" id="KW-0407">Ion channel</keyword>
<feature type="transmembrane region" description="Helical" evidence="5">
    <location>
        <begin position="628"/>
        <end position="647"/>
    </location>
</feature>
<evidence type="ECO:0000256" key="2">
    <source>
        <dbReference type="ARBA" id="ARBA00022737"/>
    </source>
</evidence>
<keyword evidence="3" id="KW-0406">Ion transport</keyword>
<keyword evidence="2" id="KW-0677">Repeat</keyword>
<feature type="transmembrane region" description="Helical" evidence="5">
    <location>
        <begin position="678"/>
        <end position="699"/>
    </location>
</feature>
<organism evidence="8 9">
    <name type="scientific">Ascaris lumbricoides</name>
    <name type="common">Giant roundworm</name>
    <dbReference type="NCBI Taxonomy" id="6252"/>
    <lineage>
        <taxon>Eukaryota</taxon>
        <taxon>Metazoa</taxon>
        <taxon>Ecdysozoa</taxon>
        <taxon>Nematoda</taxon>
        <taxon>Chromadorea</taxon>
        <taxon>Rhabditida</taxon>
        <taxon>Spirurina</taxon>
        <taxon>Ascaridomorpha</taxon>
        <taxon>Ascaridoidea</taxon>
        <taxon>Ascarididae</taxon>
        <taxon>Ascaris</taxon>
    </lineage>
</organism>
<dbReference type="InterPro" id="IPR002153">
    <property type="entry name" value="TRPC_channel"/>
</dbReference>
<keyword evidence="5" id="KW-0812">Transmembrane</keyword>
<dbReference type="GO" id="GO:0007338">
    <property type="term" value="P:single fertilization"/>
    <property type="evidence" value="ECO:0007669"/>
    <property type="project" value="TreeGrafter"/>
</dbReference>
<dbReference type="InterPro" id="IPR013555">
    <property type="entry name" value="TRP_dom"/>
</dbReference>
<sequence>MIFPLCAPLLSWLQAVLCEFVGPIVWNNAQAEGLNQRTPDEASQNMQIPLTEQVGTIPQLSSIYAMAAKGGHGASLLRETLLPYKFPSEVGKDSGFDGIIKWKRSEQSAMLIRHFRHAVLKKDLDTVKSTIAALKPDMHEDEVDRLSSLLLDRSSAEPTKEALMTAICIGSRPLVEFILSLFYEFPQEERNGCKNSIAYPSHITPLMLAAICNNFAIVQCLLLRNHHICLPHRPDCLCSECRRIARGLSKSVVTLDTYRAISSAAFLWLACSDPSLAAFRLAADLEICMQYEQEYRMIYQQLHRNVMAFGVRLVQQCWNMEEVDLLLSRMDGAPLSYYEMRLPRLRVALDCHVKNLLSTLNAQTAVHAEWCGEWTDYGSDVVLDTWRHVKHAFLYPIAASIHTFTAGCYVRSFNYPVARYISEMASYVLFLIILLVIRLSGRKGDRAVERSVKENRCLPRPTMLQRKNTFLKAMCIFMQSAWRFDITFLSVTVECQLSMTFGGRGKSLHRRKDLDVPRYEALLRNTQSCVITVVLTISRFDLILLWLLSGTAFCWLMTAASVSQDGLSKLHRRHWISITRCVYDVVIFLTIMAVVMMCFAMGISCIYQPYTGNKAVQSDSSTVEMKETYSGIIITLRNLYWSFYGYLGPWDYKLVVGNAGPNSEQTEHLFTVIAGESIVAIFHITVVVTLLNLMVSLLVRKADEVQRNEDCEWKYIRCHIYSDYFDWYSAVPPPFNIAFIFIRIAYKLIRKEFKFIYPDLLVDRAVIEATENERLTKEINYQTLLRTLFDRYRSSAEYHYSNVLKSDADQCLENVQGEKNVPQPIFMFMDEEKTVQRLE</sequence>
<dbReference type="GO" id="GO:0015279">
    <property type="term" value="F:store-operated calcium channel activity"/>
    <property type="evidence" value="ECO:0007669"/>
    <property type="project" value="TreeGrafter"/>
</dbReference>
<dbReference type="AlphaFoldDB" id="A0A9J2PIH2"/>
<dbReference type="Proteomes" id="UP000036681">
    <property type="component" value="Unplaced"/>
</dbReference>
<accession>A0A9J2PIH2</accession>
<evidence type="ECO:0000256" key="1">
    <source>
        <dbReference type="ARBA" id="ARBA00022448"/>
    </source>
</evidence>
<evidence type="ECO:0000259" key="7">
    <source>
        <dbReference type="SMART" id="SM01420"/>
    </source>
</evidence>
<dbReference type="Pfam" id="PF08344">
    <property type="entry name" value="TRP_2"/>
    <property type="match status" value="1"/>
</dbReference>
<keyword evidence="5" id="KW-1133">Transmembrane helix</keyword>
<dbReference type="InterPro" id="IPR036770">
    <property type="entry name" value="Ankyrin_rpt-contain_sf"/>
</dbReference>
<feature type="signal peptide" evidence="6">
    <location>
        <begin position="1"/>
        <end position="18"/>
    </location>
</feature>
<feature type="transmembrane region" description="Helical" evidence="5">
    <location>
        <begin position="542"/>
        <end position="562"/>
    </location>
</feature>
<dbReference type="GO" id="GO:0070679">
    <property type="term" value="F:inositol 1,4,5 trisphosphate binding"/>
    <property type="evidence" value="ECO:0007669"/>
    <property type="project" value="TreeGrafter"/>
</dbReference>
<dbReference type="GO" id="GO:0005886">
    <property type="term" value="C:plasma membrane"/>
    <property type="evidence" value="ECO:0007669"/>
    <property type="project" value="TreeGrafter"/>
</dbReference>
<dbReference type="GO" id="GO:0051480">
    <property type="term" value="P:regulation of cytosolic calcium ion concentration"/>
    <property type="evidence" value="ECO:0007669"/>
    <property type="project" value="TreeGrafter"/>
</dbReference>